<dbReference type="KEGG" id="cci:CC1G_12376"/>
<dbReference type="PANTHER" id="PTHR24078">
    <property type="entry name" value="DNAJ HOMOLOG SUBFAMILY C MEMBER"/>
    <property type="match status" value="1"/>
</dbReference>
<dbReference type="InterPro" id="IPR008971">
    <property type="entry name" value="HSP40/DnaJ_pept-bd"/>
</dbReference>
<dbReference type="InterPro" id="IPR051339">
    <property type="entry name" value="DnaJ_subfamily_B"/>
</dbReference>
<dbReference type="InParanoid" id="A8P4I2"/>
<dbReference type="AlphaFoldDB" id="A8P4I2"/>
<reference evidence="3 4" key="1">
    <citation type="journal article" date="2010" name="Proc. Natl. Acad. Sci. U.S.A.">
        <title>Insights into evolution of multicellular fungi from the assembled chromosomes of the mushroom Coprinopsis cinerea (Coprinus cinereus).</title>
        <authorList>
            <person name="Stajich J.E."/>
            <person name="Wilke S.K."/>
            <person name="Ahren D."/>
            <person name="Au C.H."/>
            <person name="Birren B.W."/>
            <person name="Borodovsky M."/>
            <person name="Burns C."/>
            <person name="Canback B."/>
            <person name="Casselton L.A."/>
            <person name="Cheng C.K."/>
            <person name="Deng J."/>
            <person name="Dietrich F.S."/>
            <person name="Fargo D.C."/>
            <person name="Farman M.L."/>
            <person name="Gathman A.C."/>
            <person name="Goldberg J."/>
            <person name="Guigo R."/>
            <person name="Hoegger P.J."/>
            <person name="Hooker J.B."/>
            <person name="Huggins A."/>
            <person name="James T.Y."/>
            <person name="Kamada T."/>
            <person name="Kilaru S."/>
            <person name="Kodira C."/>
            <person name="Kues U."/>
            <person name="Kupfer D."/>
            <person name="Kwan H.S."/>
            <person name="Lomsadze A."/>
            <person name="Li W."/>
            <person name="Lilly W.W."/>
            <person name="Ma L.J."/>
            <person name="Mackey A.J."/>
            <person name="Manning G."/>
            <person name="Martin F."/>
            <person name="Muraguchi H."/>
            <person name="Natvig D.O."/>
            <person name="Palmerini H."/>
            <person name="Ramesh M.A."/>
            <person name="Rehmeyer C.J."/>
            <person name="Roe B.A."/>
            <person name="Shenoy N."/>
            <person name="Stanke M."/>
            <person name="Ter-Hovhannisyan V."/>
            <person name="Tunlid A."/>
            <person name="Velagapudi R."/>
            <person name="Vision T.J."/>
            <person name="Zeng Q."/>
            <person name="Zolan M.E."/>
            <person name="Pukkila P.J."/>
        </authorList>
    </citation>
    <scope>NUCLEOTIDE SEQUENCE [LARGE SCALE GENOMIC DNA]</scope>
    <source>
        <strain evidence="4">Okayama-7 / 130 / ATCC MYA-4618 / FGSC 9003</strain>
    </source>
</reference>
<dbReference type="GO" id="GO:0051087">
    <property type="term" value="F:protein-folding chaperone binding"/>
    <property type="evidence" value="ECO:0007669"/>
    <property type="project" value="TreeGrafter"/>
</dbReference>
<dbReference type="OrthoDB" id="10250354at2759"/>
<dbReference type="CDD" id="cd10747">
    <property type="entry name" value="DnaJ_C"/>
    <property type="match status" value="1"/>
</dbReference>
<dbReference type="VEuPathDB" id="FungiDB:CC1G_12376"/>
<organism evidence="3 4">
    <name type="scientific">Coprinopsis cinerea (strain Okayama-7 / 130 / ATCC MYA-4618 / FGSC 9003)</name>
    <name type="common">Inky cap fungus</name>
    <name type="synonym">Hormographiella aspergillata</name>
    <dbReference type="NCBI Taxonomy" id="240176"/>
    <lineage>
        <taxon>Eukaryota</taxon>
        <taxon>Fungi</taxon>
        <taxon>Dikarya</taxon>
        <taxon>Basidiomycota</taxon>
        <taxon>Agaricomycotina</taxon>
        <taxon>Agaricomycetes</taxon>
        <taxon>Agaricomycetidae</taxon>
        <taxon>Agaricales</taxon>
        <taxon>Agaricineae</taxon>
        <taxon>Psathyrellaceae</taxon>
        <taxon>Coprinopsis</taxon>
    </lineage>
</organism>
<dbReference type="HOGENOM" id="CLU_801715_0_0_1"/>
<dbReference type="PANTHER" id="PTHR24078:SF553">
    <property type="entry name" value="DNAJ HOMOLOG SUBFAMILY B MEMBER 5"/>
    <property type="match status" value="1"/>
</dbReference>
<dbReference type="Pfam" id="PF01556">
    <property type="entry name" value="DnaJ_C"/>
    <property type="match status" value="1"/>
</dbReference>
<dbReference type="GO" id="GO:0005829">
    <property type="term" value="C:cytosol"/>
    <property type="evidence" value="ECO:0007669"/>
    <property type="project" value="TreeGrafter"/>
</dbReference>
<dbReference type="GO" id="GO:0006457">
    <property type="term" value="P:protein folding"/>
    <property type="evidence" value="ECO:0007669"/>
    <property type="project" value="InterPro"/>
</dbReference>
<dbReference type="EMBL" id="AACS02000004">
    <property type="protein sequence ID" value="EAU83068.2"/>
    <property type="molecule type" value="Genomic_DNA"/>
</dbReference>
<name>A8P4I2_COPC7</name>
<sequence length="346" mass="38482">MYPNPYPSTSASRQLWQSSSDFSPFRSLADLNAATSELLLPTQPPGLPSGYGSSQCLSLREIPNPVHTVNTTLKNVQAKSRRFVSKVKFGKATSTVPPQGHIELTPPPPKYAPAPSLDQWATRVGTDEPWPHLPYTKPPFSVNHSTSKAPDSFSTSASITGPSPHLRVTHIELAHYNDYPVLAEPSTRYTETIDVTLKDVFYGKVLAHHFTRKYLNGATTRETLEMNIPPGCLSETLFSFQGAGHQLPGGEYQDINFIIRVQSHPLYERCGDGDLSTEVYLPWTDRLYEEACQFKLPGVDGDVHTIEVDYQLTKMTRGIVILRGHGMPRLNRPGRGNLIIEWEIDG</sequence>
<evidence type="ECO:0000313" key="4">
    <source>
        <dbReference type="Proteomes" id="UP000001861"/>
    </source>
</evidence>
<dbReference type="GO" id="GO:0051082">
    <property type="term" value="F:unfolded protein binding"/>
    <property type="evidence" value="ECO:0007669"/>
    <property type="project" value="InterPro"/>
</dbReference>
<evidence type="ECO:0000313" key="3">
    <source>
        <dbReference type="EMBL" id="EAU83068.2"/>
    </source>
</evidence>
<evidence type="ECO:0000256" key="1">
    <source>
        <dbReference type="ARBA" id="ARBA00023186"/>
    </source>
</evidence>
<dbReference type="InterPro" id="IPR002939">
    <property type="entry name" value="DnaJ_C"/>
</dbReference>
<dbReference type="GeneID" id="6015345"/>
<dbReference type="Gene3D" id="2.60.260.20">
    <property type="entry name" value="Urease metallochaperone UreE, N-terminal domain"/>
    <property type="match status" value="2"/>
</dbReference>
<gene>
    <name evidence="3" type="ORF">CC1G_12376</name>
</gene>
<feature type="domain" description="Chaperone DnaJ C-terminal" evidence="2">
    <location>
        <begin position="192"/>
        <end position="344"/>
    </location>
</feature>
<protein>
    <recommendedName>
        <fullName evidence="2">Chaperone DnaJ C-terminal domain-containing protein</fullName>
    </recommendedName>
</protein>
<keyword evidence="1" id="KW-0143">Chaperone</keyword>
<proteinExistence type="predicted"/>
<dbReference type="RefSeq" id="XP_001838753.2">
    <property type="nucleotide sequence ID" value="XM_001838701.2"/>
</dbReference>
<evidence type="ECO:0000259" key="2">
    <source>
        <dbReference type="Pfam" id="PF01556"/>
    </source>
</evidence>
<accession>A8P4I2</accession>
<dbReference type="eggNOG" id="KOG0714">
    <property type="taxonomic scope" value="Eukaryota"/>
</dbReference>
<dbReference type="Proteomes" id="UP000001861">
    <property type="component" value="Unassembled WGS sequence"/>
</dbReference>
<comment type="caution">
    <text evidence="3">The sequence shown here is derived from an EMBL/GenBank/DDBJ whole genome shotgun (WGS) entry which is preliminary data.</text>
</comment>
<dbReference type="SUPFAM" id="SSF49493">
    <property type="entry name" value="HSP40/DnaJ peptide-binding domain"/>
    <property type="match status" value="1"/>
</dbReference>
<keyword evidence="4" id="KW-1185">Reference proteome</keyword>
<dbReference type="STRING" id="240176.A8P4I2"/>